<dbReference type="KEGG" id="mpro:BJP34_27310"/>
<dbReference type="InterPro" id="IPR029063">
    <property type="entry name" value="SAM-dependent_MTases_sf"/>
</dbReference>
<accession>A0A1D8TYC6</accession>
<protein>
    <recommendedName>
        <fullName evidence="4">Methyltransferase type 11 domain-containing protein</fullName>
    </recommendedName>
</protein>
<dbReference type="SUPFAM" id="SSF53335">
    <property type="entry name" value="S-adenosyl-L-methionine-dependent methyltransferases"/>
    <property type="match status" value="1"/>
</dbReference>
<evidence type="ECO:0000259" key="4">
    <source>
        <dbReference type="Pfam" id="PF08241"/>
    </source>
</evidence>
<dbReference type="GO" id="GO:0008757">
    <property type="term" value="F:S-adenosylmethionine-dependent methyltransferase activity"/>
    <property type="evidence" value="ECO:0007669"/>
    <property type="project" value="InterPro"/>
</dbReference>
<dbReference type="PANTHER" id="PTHR43464:SF19">
    <property type="entry name" value="UBIQUINONE BIOSYNTHESIS O-METHYLTRANSFERASE, MITOCHONDRIAL"/>
    <property type="match status" value="1"/>
</dbReference>
<gene>
    <name evidence="5" type="ORF">BJP34_27310</name>
</gene>
<organism evidence="5 6">
    <name type="scientific">Moorena producens PAL-8-15-08-1</name>
    <dbReference type="NCBI Taxonomy" id="1458985"/>
    <lineage>
        <taxon>Bacteria</taxon>
        <taxon>Bacillati</taxon>
        <taxon>Cyanobacteriota</taxon>
        <taxon>Cyanophyceae</taxon>
        <taxon>Coleofasciculales</taxon>
        <taxon>Coleofasciculaceae</taxon>
        <taxon>Moorena</taxon>
    </lineage>
</organism>
<dbReference type="STRING" id="1458985.BJP34_27310"/>
<dbReference type="OrthoDB" id="456131at2"/>
<evidence type="ECO:0000256" key="2">
    <source>
        <dbReference type="ARBA" id="ARBA00022679"/>
    </source>
</evidence>
<dbReference type="Pfam" id="PF08241">
    <property type="entry name" value="Methyltransf_11"/>
    <property type="match status" value="1"/>
</dbReference>
<dbReference type="RefSeq" id="WP_070395059.1">
    <property type="nucleotide sequence ID" value="NZ_CP017599.1"/>
</dbReference>
<dbReference type="InterPro" id="IPR013216">
    <property type="entry name" value="Methyltransf_11"/>
</dbReference>
<evidence type="ECO:0000313" key="6">
    <source>
        <dbReference type="Proteomes" id="UP000177870"/>
    </source>
</evidence>
<keyword evidence="3" id="KW-0949">S-adenosyl-L-methionine</keyword>
<evidence type="ECO:0000256" key="1">
    <source>
        <dbReference type="ARBA" id="ARBA00022603"/>
    </source>
</evidence>
<evidence type="ECO:0000313" key="5">
    <source>
        <dbReference type="EMBL" id="AOX02657.1"/>
    </source>
</evidence>
<dbReference type="GO" id="GO:0032259">
    <property type="term" value="P:methylation"/>
    <property type="evidence" value="ECO:0007669"/>
    <property type="project" value="UniProtKB-KW"/>
</dbReference>
<dbReference type="PANTHER" id="PTHR43464">
    <property type="entry name" value="METHYLTRANSFERASE"/>
    <property type="match status" value="1"/>
</dbReference>
<dbReference type="Gene3D" id="3.40.50.150">
    <property type="entry name" value="Vaccinia Virus protein VP39"/>
    <property type="match status" value="1"/>
</dbReference>
<dbReference type="EMBL" id="CP017599">
    <property type="protein sequence ID" value="AOX02657.1"/>
    <property type="molecule type" value="Genomic_DNA"/>
</dbReference>
<keyword evidence="2" id="KW-0808">Transferase</keyword>
<evidence type="ECO:0000256" key="3">
    <source>
        <dbReference type="ARBA" id="ARBA00022691"/>
    </source>
</evidence>
<keyword evidence="1" id="KW-0489">Methyltransferase</keyword>
<dbReference type="CDD" id="cd02440">
    <property type="entry name" value="AdoMet_MTases"/>
    <property type="match status" value="1"/>
</dbReference>
<name>A0A1D8TYC6_9CYAN</name>
<dbReference type="Proteomes" id="UP000177870">
    <property type="component" value="Chromosome"/>
</dbReference>
<dbReference type="AlphaFoldDB" id="A0A1D8TYC6"/>
<feature type="domain" description="Methyltransferase type 11" evidence="4">
    <location>
        <begin position="70"/>
        <end position="163"/>
    </location>
</feature>
<reference evidence="6" key="1">
    <citation type="submission" date="2016-10" db="EMBL/GenBank/DDBJ databases">
        <title>Comparative genomics uncovers the prolific and rare metabolic potential of the cyanobacterial genus Moorea.</title>
        <authorList>
            <person name="Leao T."/>
            <person name="Castelao G."/>
            <person name="Korobeynikov A."/>
            <person name="Monroe E.A."/>
            <person name="Podell S."/>
            <person name="Glukhov E."/>
            <person name="Allen E."/>
            <person name="Gerwick W.H."/>
            <person name="Gerwick L."/>
        </authorList>
    </citation>
    <scope>NUCLEOTIDE SEQUENCE [LARGE SCALE GENOMIC DNA]</scope>
    <source>
        <strain evidence="6">PAL-8-15-08-1</strain>
    </source>
</reference>
<sequence>MVEEQAKDFLETRPWLSGICDSQSTEELKTKYDSWAKSYDADVGEDWSFMPANIAQTLSKLLPKKDATILDAGAGTGLVGEALSQQGYTNLTAADLSEKMLAIAKERQVYKALHQCNLEDSQIFSNSVTFEAIIAAGVFAYAHAGVKVLNNLFGFLKEEGIFLLTIREDYRREMQTALEQLPWTLVSEEGFPIYDEAKLMYLLAFKKERF</sequence>
<proteinExistence type="predicted"/>